<dbReference type="EMBL" id="JBBPBK010000009">
    <property type="protein sequence ID" value="KAK9278924.1"/>
    <property type="molecule type" value="Genomic_DNA"/>
</dbReference>
<dbReference type="AlphaFoldDB" id="A0AAP0RIZ6"/>
<organism evidence="2 3">
    <name type="scientific">Liquidambar formosana</name>
    <name type="common">Formosan gum</name>
    <dbReference type="NCBI Taxonomy" id="63359"/>
    <lineage>
        <taxon>Eukaryota</taxon>
        <taxon>Viridiplantae</taxon>
        <taxon>Streptophyta</taxon>
        <taxon>Embryophyta</taxon>
        <taxon>Tracheophyta</taxon>
        <taxon>Spermatophyta</taxon>
        <taxon>Magnoliopsida</taxon>
        <taxon>eudicotyledons</taxon>
        <taxon>Gunneridae</taxon>
        <taxon>Pentapetalae</taxon>
        <taxon>Saxifragales</taxon>
        <taxon>Altingiaceae</taxon>
        <taxon>Liquidambar</taxon>
    </lineage>
</organism>
<comment type="caution">
    <text evidence="2">The sequence shown here is derived from an EMBL/GenBank/DDBJ whole genome shotgun (WGS) entry which is preliminary data.</text>
</comment>
<feature type="compositionally biased region" description="Polar residues" evidence="1">
    <location>
        <begin position="547"/>
        <end position="597"/>
    </location>
</feature>
<dbReference type="PANTHER" id="PTHR34805:SF1">
    <property type="entry name" value="PROTEIN MODIFIER OF SNC1 1"/>
    <property type="match status" value="1"/>
</dbReference>
<feature type="region of interest" description="Disordered" evidence="1">
    <location>
        <begin position="483"/>
        <end position="521"/>
    </location>
</feature>
<feature type="compositionally biased region" description="Basic and acidic residues" evidence="1">
    <location>
        <begin position="221"/>
        <end position="231"/>
    </location>
</feature>
<feature type="compositionally biased region" description="Polar residues" evidence="1">
    <location>
        <begin position="355"/>
        <end position="371"/>
    </location>
</feature>
<feature type="region of interest" description="Disordered" evidence="1">
    <location>
        <begin position="90"/>
        <end position="114"/>
    </location>
</feature>
<sequence>MTGKKITKRMNKLIQEEWLVKKASSQTIDNQGGSSVPVKVKLPESVGIAKAADDSLVKKLENAASSFAEVSATPKDSSLIQKIEGLNAKARASDGRYDASSSVSSREEQRNRLHTNAKGVHSTNEASVGAIYFERTRTSGIHTPASYEVGVSTGDNSLEPAASSGTAIPRITTHGVQGRVDHRGKGRFNAQEADGWRKKSLVADSSILVSAANSESSNVHQDNHTSVEASEKSVSCLEGKDEGEFATSMVDPSDIQAQRAKMREIAKQRVKQRQKEEEERTREQTAKARAKLEELNRRTQALEGSAQNLENVAPSGSIPHTPKQEESGTLAEPMTSTSKVGAQNLALVSNTNLADQNNESSTSRVGESTILSREPPLETPKNAFQESVVAHNKSLALQQDVNIADAMKIAPPYPDSSVSKQKRMGYKQKPTVPLEKSLAEKSTNSTTEAQKSHDNVVVNVPASAELVANEIASSCESSLPINPDVTAESSVHQKKKNYRSGKNKHKLEEVSTAAAGLPSPVPKEANFAKAFVEIGKPKASEFELDPSSVQPLTSSKEAIQSSEQRLSLPSEETQGRVNNQWKSQNPRRLPRNQQVNRSGGEIPWR</sequence>
<feature type="region of interest" description="Disordered" evidence="1">
    <location>
        <begin position="214"/>
        <end position="234"/>
    </location>
</feature>
<evidence type="ECO:0000256" key="1">
    <source>
        <dbReference type="SAM" id="MobiDB-lite"/>
    </source>
</evidence>
<feature type="region of interest" description="Disordered" evidence="1">
    <location>
        <begin position="539"/>
        <end position="605"/>
    </location>
</feature>
<feature type="compositionally biased region" description="Polar residues" evidence="1">
    <location>
        <begin position="440"/>
        <end position="449"/>
    </location>
</feature>
<dbReference type="PANTHER" id="PTHR34805">
    <property type="entry name" value="PROTEIN MODIFIER OF SNC1 1"/>
    <property type="match status" value="1"/>
</dbReference>
<evidence type="ECO:0000313" key="3">
    <source>
        <dbReference type="Proteomes" id="UP001415857"/>
    </source>
</evidence>
<dbReference type="InterPro" id="IPR038808">
    <property type="entry name" value="MOS1-like"/>
</dbReference>
<accession>A0AAP0RIZ6</accession>
<dbReference type="Proteomes" id="UP001415857">
    <property type="component" value="Unassembled WGS sequence"/>
</dbReference>
<proteinExistence type="predicted"/>
<gene>
    <name evidence="2" type="ORF">L1049_028505</name>
</gene>
<reference evidence="2 3" key="1">
    <citation type="journal article" date="2024" name="Plant J.">
        <title>Genome sequences and population genomics reveal climatic adaptation and genomic divergence between two closely related sweetgum species.</title>
        <authorList>
            <person name="Xu W.Q."/>
            <person name="Ren C.Q."/>
            <person name="Zhang X.Y."/>
            <person name="Comes H.P."/>
            <person name="Liu X.H."/>
            <person name="Li Y.G."/>
            <person name="Kettle C.J."/>
            <person name="Jalonen R."/>
            <person name="Gaisberger H."/>
            <person name="Ma Y.Z."/>
            <person name="Qiu Y.X."/>
        </authorList>
    </citation>
    <scope>NUCLEOTIDE SEQUENCE [LARGE SCALE GENOMIC DNA]</scope>
    <source>
        <strain evidence="2">Hangzhou</strain>
    </source>
</reference>
<feature type="region of interest" description="Disordered" evidence="1">
    <location>
        <begin position="414"/>
        <end position="453"/>
    </location>
</feature>
<feature type="region of interest" description="Disordered" evidence="1">
    <location>
        <begin position="304"/>
        <end position="336"/>
    </location>
</feature>
<protein>
    <submittedName>
        <fullName evidence="2">Uncharacterized protein</fullName>
    </submittedName>
</protein>
<feature type="region of interest" description="Disordered" evidence="1">
    <location>
        <begin position="355"/>
        <end position="378"/>
    </location>
</feature>
<keyword evidence="3" id="KW-1185">Reference proteome</keyword>
<feature type="compositionally biased region" description="Basic residues" evidence="1">
    <location>
        <begin position="492"/>
        <end position="505"/>
    </location>
</feature>
<name>A0AAP0RIZ6_LIQFO</name>
<dbReference type="GO" id="GO:0040029">
    <property type="term" value="P:epigenetic regulation of gene expression"/>
    <property type="evidence" value="ECO:0007669"/>
    <property type="project" value="TreeGrafter"/>
</dbReference>
<evidence type="ECO:0000313" key="2">
    <source>
        <dbReference type="EMBL" id="KAK9278924.1"/>
    </source>
</evidence>